<evidence type="ECO:0000313" key="2">
    <source>
        <dbReference type="Proteomes" id="UP001177021"/>
    </source>
</evidence>
<keyword evidence="2" id="KW-1185">Reference proteome</keyword>
<evidence type="ECO:0000313" key="1">
    <source>
        <dbReference type="EMBL" id="CAJ2672937.1"/>
    </source>
</evidence>
<accession>A0ACB0LTG5</accession>
<dbReference type="EMBL" id="CASHSV030000716">
    <property type="protein sequence ID" value="CAJ2672937.1"/>
    <property type="molecule type" value="Genomic_DNA"/>
</dbReference>
<comment type="caution">
    <text evidence="1">The sequence shown here is derived from an EMBL/GenBank/DDBJ whole genome shotgun (WGS) entry which is preliminary data.</text>
</comment>
<proteinExistence type="predicted"/>
<sequence>MAALEARFPKEAKKNASISPYDKGIAETQCPHAFTFESQMLENFSPCVHYDGNMCLFTSTRNIRSKLRSKANTLEELSPKRVNVRFMECVMKTRHGHIKKKGKLLKSSILASKLHKFHQYQVVGRGFPTESDPNPKNFCMKLWATNEVRAKSKFWYFLSKLKKVKKCNGQVLCCQ</sequence>
<dbReference type="Proteomes" id="UP001177021">
    <property type="component" value="Unassembled WGS sequence"/>
</dbReference>
<reference evidence="1" key="1">
    <citation type="submission" date="2023-10" db="EMBL/GenBank/DDBJ databases">
        <authorList>
            <person name="Rodriguez Cubillos JULIANA M."/>
            <person name="De Vega J."/>
        </authorList>
    </citation>
    <scope>NUCLEOTIDE SEQUENCE</scope>
</reference>
<name>A0ACB0LTG5_TRIPR</name>
<organism evidence="1 2">
    <name type="scientific">Trifolium pratense</name>
    <name type="common">Red clover</name>
    <dbReference type="NCBI Taxonomy" id="57577"/>
    <lineage>
        <taxon>Eukaryota</taxon>
        <taxon>Viridiplantae</taxon>
        <taxon>Streptophyta</taxon>
        <taxon>Embryophyta</taxon>
        <taxon>Tracheophyta</taxon>
        <taxon>Spermatophyta</taxon>
        <taxon>Magnoliopsida</taxon>
        <taxon>eudicotyledons</taxon>
        <taxon>Gunneridae</taxon>
        <taxon>Pentapetalae</taxon>
        <taxon>rosids</taxon>
        <taxon>fabids</taxon>
        <taxon>Fabales</taxon>
        <taxon>Fabaceae</taxon>
        <taxon>Papilionoideae</taxon>
        <taxon>50 kb inversion clade</taxon>
        <taxon>NPAAA clade</taxon>
        <taxon>Hologalegina</taxon>
        <taxon>IRL clade</taxon>
        <taxon>Trifolieae</taxon>
        <taxon>Trifolium</taxon>
    </lineage>
</organism>
<protein>
    <submittedName>
        <fullName evidence="1">Uncharacterized protein</fullName>
    </submittedName>
</protein>
<gene>
    <name evidence="1" type="ORF">MILVUS5_LOCUS36482</name>
</gene>